<sequence length="455" mass="50562">MKFSIEDIKNILKIDDFNIVNNDYIEGVCIDSRLATKGDLFIPFVGEKVDGHDYIQKAFDNGASAALTMRDINDSTKNLLKVKDSLEAIQLLAKEYLKVLGAKVIAITGSNGKTTTKDIVTEIISNKFITHKTAGNYNNELGVPLTILAAPIDTEVLVLEMGADGFGQLEELSKLTSPDFTIITNIGESHIEFFKDRKGIARGKFEINSYLKKDGYFIFNGDEPLLLDLVKNNNINYISCGENSNNDIIIKNYSLGENGSSFNLNVVNSLINTNLIGKHNSLNIAFSVALASKLGIEYEDSVKYVSNINSLTKMRLESIKYNNDSLIINDAYNASPTSMIAASSILEDLKNYNYKTLILGDMFELGPDEVIFHSKVGKYINDNTNSINKVITIGKLSKNISDNISNIETLHFFNNEDALTHLKNNVHKNEVLLFKASRGMKLEKIIENLVRLADE</sequence>
<organism evidence="15 16">
    <name type="scientific">Gemelliphila palaticanis</name>
    <dbReference type="NCBI Taxonomy" id="81950"/>
    <lineage>
        <taxon>Bacteria</taxon>
        <taxon>Bacillati</taxon>
        <taxon>Bacillota</taxon>
        <taxon>Bacilli</taxon>
        <taxon>Bacillales</taxon>
        <taxon>Gemellaceae</taxon>
        <taxon>Gemelliphila</taxon>
    </lineage>
</organism>
<keyword evidence="3 10" id="KW-0132">Cell division</keyword>
<dbReference type="InterPro" id="IPR013221">
    <property type="entry name" value="Mur_ligase_cen"/>
</dbReference>
<dbReference type="InterPro" id="IPR036615">
    <property type="entry name" value="Mur_ligase_C_dom_sf"/>
</dbReference>
<evidence type="ECO:0000256" key="9">
    <source>
        <dbReference type="ARBA" id="ARBA00023316"/>
    </source>
</evidence>
<comment type="similarity">
    <text evidence="10">Belongs to the MurCDEF family. MurF subfamily.</text>
</comment>
<evidence type="ECO:0000256" key="4">
    <source>
        <dbReference type="ARBA" id="ARBA00022741"/>
    </source>
</evidence>
<dbReference type="GO" id="GO:0016874">
    <property type="term" value="F:ligase activity"/>
    <property type="evidence" value="ECO:0007669"/>
    <property type="project" value="UniProtKB-KW"/>
</dbReference>
<keyword evidence="2 10" id="KW-0436">Ligase</keyword>
<keyword evidence="7 10" id="KW-0573">Peptidoglycan synthesis</keyword>
<dbReference type="PANTHER" id="PTHR43024">
    <property type="entry name" value="UDP-N-ACETYLMURAMOYL-TRIPEPTIDE--D-ALANYL-D-ALANINE LIGASE"/>
    <property type="match status" value="1"/>
</dbReference>
<evidence type="ECO:0000256" key="11">
    <source>
        <dbReference type="RuleBase" id="RU004136"/>
    </source>
</evidence>
<name>A0ABX2T3E9_9BACL</name>
<dbReference type="Pfam" id="PF02875">
    <property type="entry name" value="Mur_ligase_C"/>
    <property type="match status" value="1"/>
</dbReference>
<evidence type="ECO:0000256" key="6">
    <source>
        <dbReference type="ARBA" id="ARBA00022960"/>
    </source>
</evidence>
<proteinExistence type="inferred from homology"/>
<dbReference type="Gene3D" id="3.40.1390.10">
    <property type="entry name" value="MurE/MurF, N-terminal domain"/>
    <property type="match status" value="1"/>
</dbReference>
<keyword evidence="16" id="KW-1185">Reference proteome</keyword>
<dbReference type="Proteomes" id="UP000531840">
    <property type="component" value="Unassembled WGS sequence"/>
</dbReference>
<keyword evidence="6 10" id="KW-0133">Cell shape</keyword>
<dbReference type="InterPro" id="IPR036565">
    <property type="entry name" value="Mur-like_cat_sf"/>
</dbReference>
<dbReference type="InterPro" id="IPR004101">
    <property type="entry name" value="Mur_ligase_C"/>
</dbReference>
<evidence type="ECO:0000259" key="12">
    <source>
        <dbReference type="Pfam" id="PF01225"/>
    </source>
</evidence>
<comment type="function">
    <text evidence="10 11">Involved in cell wall formation. Catalyzes the final step in the synthesis of UDP-N-acetylmuramoyl-pentapeptide, the precursor of murein.</text>
</comment>
<reference evidence="15 16" key="1">
    <citation type="submission" date="2020-07" db="EMBL/GenBank/DDBJ databases">
        <title>MOT database genomes.</title>
        <authorList>
            <person name="Joseph S."/>
            <person name="Aduse-Opoku J."/>
            <person name="Hashim A."/>
            <person name="Wade W."/>
            <person name="Curtis M."/>
        </authorList>
    </citation>
    <scope>NUCLEOTIDE SEQUENCE [LARGE SCALE GENOMIC DNA]</scope>
    <source>
        <strain evidence="15 16">CIP 106318</strain>
    </source>
</reference>
<keyword evidence="1 10" id="KW-0963">Cytoplasm</keyword>
<dbReference type="SUPFAM" id="SSF53623">
    <property type="entry name" value="MurD-like peptide ligases, catalytic domain"/>
    <property type="match status" value="1"/>
</dbReference>
<dbReference type="NCBIfam" id="TIGR01143">
    <property type="entry name" value="murF"/>
    <property type="match status" value="1"/>
</dbReference>
<dbReference type="Pfam" id="PF08245">
    <property type="entry name" value="Mur_ligase_M"/>
    <property type="match status" value="1"/>
</dbReference>
<dbReference type="InterPro" id="IPR035911">
    <property type="entry name" value="MurE/MurF_N"/>
</dbReference>
<dbReference type="RefSeq" id="WP_179941542.1">
    <property type="nucleotide sequence ID" value="NZ_JACBYF010000012.1"/>
</dbReference>
<dbReference type="SUPFAM" id="SSF63418">
    <property type="entry name" value="MurE/MurF N-terminal domain"/>
    <property type="match status" value="1"/>
</dbReference>
<evidence type="ECO:0000256" key="10">
    <source>
        <dbReference type="HAMAP-Rule" id="MF_02019"/>
    </source>
</evidence>
<dbReference type="Pfam" id="PF01225">
    <property type="entry name" value="Mur_ligase"/>
    <property type="match status" value="1"/>
</dbReference>
<evidence type="ECO:0000313" key="15">
    <source>
        <dbReference type="EMBL" id="NYS47755.1"/>
    </source>
</evidence>
<evidence type="ECO:0000256" key="1">
    <source>
        <dbReference type="ARBA" id="ARBA00022490"/>
    </source>
</evidence>
<keyword evidence="9 10" id="KW-0961">Cell wall biogenesis/degradation</keyword>
<comment type="caution">
    <text evidence="15">The sequence shown here is derived from an EMBL/GenBank/DDBJ whole genome shotgun (WGS) entry which is preliminary data.</text>
</comment>
<dbReference type="PANTHER" id="PTHR43024:SF1">
    <property type="entry name" value="UDP-N-ACETYLMURAMOYL-TRIPEPTIDE--D-ALANYL-D-ALANINE LIGASE"/>
    <property type="match status" value="1"/>
</dbReference>
<dbReference type="Gene3D" id="3.90.190.20">
    <property type="entry name" value="Mur ligase, C-terminal domain"/>
    <property type="match status" value="1"/>
</dbReference>
<dbReference type="InterPro" id="IPR005863">
    <property type="entry name" value="UDP-N-AcMur_synth"/>
</dbReference>
<comment type="pathway">
    <text evidence="10 11">Cell wall biogenesis; peptidoglycan biosynthesis.</text>
</comment>
<comment type="subcellular location">
    <subcellularLocation>
        <location evidence="10 11">Cytoplasm</location>
    </subcellularLocation>
</comment>
<feature type="domain" description="Mur ligase C-terminal" evidence="13">
    <location>
        <begin position="314"/>
        <end position="438"/>
    </location>
</feature>
<comment type="catalytic activity">
    <reaction evidence="10 11">
        <text>D-alanyl-D-alanine + UDP-N-acetyl-alpha-D-muramoyl-L-alanyl-gamma-D-glutamyl-meso-2,6-diaminopimelate + ATP = UDP-N-acetyl-alpha-D-muramoyl-L-alanyl-gamma-D-glutamyl-meso-2,6-diaminopimeloyl-D-alanyl-D-alanine + ADP + phosphate + H(+)</text>
        <dbReference type="Rhea" id="RHEA:28374"/>
        <dbReference type="ChEBI" id="CHEBI:15378"/>
        <dbReference type="ChEBI" id="CHEBI:30616"/>
        <dbReference type="ChEBI" id="CHEBI:43474"/>
        <dbReference type="ChEBI" id="CHEBI:57822"/>
        <dbReference type="ChEBI" id="CHEBI:61386"/>
        <dbReference type="ChEBI" id="CHEBI:83905"/>
        <dbReference type="ChEBI" id="CHEBI:456216"/>
        <dbReference type="EC" id="6.3.2.10"/>
    </reaction>
</comment>
<evidence type="ECO:0000259" key="13">
    <source>
        <dbReference type="Pfam" id="PF02875"/>
    </source>
</evidence>
<feature type="binding site" evidence="10">
    <location>
        <begin position="109"/>
        <end position="115"/>
    </location>
    <ligand>
        <name>ATP</name>
        <dbReference type="ChEBI" id="CHEBI:30616"/>
    </ligand>
</feature>
<evidence type="ECO:0000259" key="14">
    <source>
        <dbReference type="Pfam" id="PF08245"/>
    </source>
</evidence>
<dbReference type="Gene3D" id="3.40.1190.10">
    <property type="entry name" value="Mur-like, catalytic domain"/>
    <property type="match status" value="1"/>
</dbReference>
<keyword evidence="5 10" id="KW-0067">ATP-binding</keyword>
<accession>A0ABX2T3E9</accession>
<dbReference type="HAMAP" id="MF_02019">
    <property type="entry name" value="MurF"/>
    <property type="match status" value="1"/>
</dbReference>
<feature type="domain" description="Mur ligase N-terminal catalytic" evidence="12">
    <location>
        <begin position="25"/>
        <end position="83"/>
    </location>
</feature>
<dbReference type="InterPro" id="IPR051046">
    <property type="entry name" value="MurCDEF_CellWall_CoF430Synth"/>
</dbReference>
<dbReference type="EC" id="6.3.2.10" evidence="10 11"/>
<gene>
    <name evidence="10" type="primary">murF</name>
    <name evidence="15" type="ORF">HZY85_06060</name>
</gene>
<evidence type="ECO:0000256" key="8">
    <source>
        <dbReference type="ARBA" id="ARBA00023306"/>
    </source>
</evidence>
<evidence type="ECO:0000256" key="2">
    <source>
        <dbReference type="ARBA" id="ARBA00022598"/>
    </source>
</evidence>
<evidence type="ECO:0000256" key="3">
    <source>
        <dbReference type="ARBA" id="ARBA00022618"/>
    </source>
</evidence>
<keyword evidence="4 10" id="KW-0547">Nucleotide-binding</keyword>
<evidence type="ECO:0000313" key="16">
    <source>
        <dbReference type="Proteomes" id="UP000531840"/>
    </source>
</evidence>
<evidence type="ECO:0000256" key="5">
    <source>
        <dbReference type="ARBA" id="ARBA00022840"/>
    </source>
</evidence>
<feature type="domain" description="Mur ligase central" evidence="14">
    <location>
        <begin position="107"/>
        <end position="291"/>
    </location>
</feature>
<dbReference type="SUPFAM" id="SSF53244">
    <property type="entry name" value="MurD-like peptide ligases, peptide-binding domain"/>
    <property type="match status" value="1"/>
</dbReference>
<protein>
    <recommendedName>
        <fullName evidence="10 11">UDP-N-acetylmuramoyl-tripeptide--D-alanyl-D-alanine ligase</fullName>
        <ecNumber evidence="10 11">6.3.2.10</ecNumber>
    </recommendedName>
    <alternativeName>
        <fullName evidence="10">D-alanyl-D-alanine-adding enzyme</fullName>
    </alternativeName>
</protein>
<dbReference type="EMBL" id="JACBYF010000012">
    <property type="protein sequence ID" value="NYS47755.1"/>
    <property type="molecule type" value="Genomic_DNA"/>
</dbReference>
<dbReference type="InterPro" id="IPR000713">
    <property type="entry name" value="Mur_ligase_N"/>
</dbReference>
<evidence type="ECO:0000256" key="7">
    <source>
        <dbReference type="ARBA" id="ARBA00022984"/>
    </source>
</evidence>
<keyword evidence="8 10" id="KW-0131">Cell cycle</keyword>